<feature type="binding site" evidence="6">
    <location>
        <position position="221"/>
    </location>
    <ligand>
        <name>FAD</name>
        <dbReference type="ChEBI" id="CHEBI:57692"/>
    </ligand>
</feature>
<evidence type="ECO:0000256" key="5">
    <source>
        <dbReference type="ARBA" id="ARBA00022991"/>
    </source>
</evidence>
<dbReference type="Gene3D" id="1.10.579.10">
    <property type="entry name" value="DNA Cyclobutane Dipyrimidine Photolyase, subunit A, domain 3"/>
    <property type="match status" value="1"/>
</dbReference>
<comment type="function">
    <text evidence="7">May have a photoreceptor function.</text>
</comment>
<dbReference type="InterPro" id="IPR005101">
    <property type="entry name" value="Cryptochr/Photolyase_FAD-bd"/>
</dbReference>
<sequence>MTVLIYWFRNDLRLNDNPALMEACLQADYLVPVYIHPPQAQLTHAPGFPRESRHRQTFLRESLDDLKGQLRGLGSDLLEYAGEPADVLVQLTQITGADAIYCEQIEAPEEIHQCQQIQDLGIELKEFWQSSMLGLENLPFPVQDMPDMFTQFRKEIERAGLKFAAPLLAPLQIPPLPEFSEVLPRVIDGEVAPSAAIFAGGEMSALAHLKQYLERRLPDSYKETRNQLIGKDYSSKFSPGLALGCISARTIAAELAEYEACYGANDGTYWLWFELLWRDYFRFLHFKYGNQLYRARGLSKAPIEYSDPQQFERWRTGNTGERLIDAGMRELLNTGYLSNRMRQIVASYWIYDLRGDWRLGAAWFESQLIDYDVYSNQGNWLYIAGRGTDPRGGRPFNVAKQTQDHDAQGAYRKLWLVTN</sequence>
<evidence type="ECO:0000259" key="8">
    <source>
        <dbReference type="PROSITE" id="PS51645"/>
    </source>
</evidence>
<reference evidence="9 10" key="1">
    <citation type="submission" date="2018-04" db="EMBL/GenBank/DDBJ databases">
        <title>Polynucleobacter sp. UK-Long2-W17 genome.</title>
        <authorList>
            <person name="Hahn M.W."/>
        </authorList>
    </citation>
    <scope>NUCLEOTIDE SEQUENCE [LARGE SCALE GENOMIC DNA]</scope>
    <source>
        <strain evidence="9 10">UK-Long2-W17</strain>
    </source>
</reference>
<dbReference type="PANTHER" id="PTHR11455">
    <property type="entry name" value="CRYPTOCHROME"/>
    <property type="match status" value="1"/>
</dbReference>
<dbReference type="PANTHER" id="PTHR11455:SF22">
    <property type="entry name" value="CRYPTOCHROME DASH"/>
    <property type="match status" value="1"/>
</dbReference>
<dbReference type="NCBIfam" id="TIGR02765">
    <property type="entry name" value="crypto_DASH"/>
    <property type="match status" value="1"/>
</dbReference>
<dbReference type="GO" id="GO:0071949">
    <property type="term" value="F:FAD binding"/>
    <property type="evidence" value="ECO:0007669"/>
    <property type="project" value="TreeGrafter"/>
</dbReference>
<dbReference type="EMBL" id="CP028940">
    <property type="protein sequence ID" value="QKM61094.1"/>
    <property type="molecule type" value="Genomic_DNA"/>
</dbReference>
<dbReference type="KEGG" id="pard:DN92_08685"/>
<name>A0A6M9PG82_9BURK</name>
<comment type="similarity">
    <text evidence="1 7">Belongs to the DNA photolyase class-1 family.</text>
</comment>
<keyword evidence="10" id="KW-1185">Reference proteome</keyword>
<accession>A0A6M9PG82</accession>
<feature type="binding site" evidence="6">
    <location>
        <begin position="274"/>
        <end position="281"/>
    </location>
    <ligand>
        <name>FAD</name>
        <dbReference type="ChEBI" id="CHEBI:57692"/>
    </ligand>
</feature>
<dbReference type="InterPro" id="IPR036155">
    <property type="entry name" value="Crypto/Photolyase_N_sf"/>
</dbReference>
<dbReference type="InterPro" id="IPR036134">
    <property type="entry name" value="Crypto/Photolyase_FAD-like_sf"/>
</dbReference>
<dbReference type="InterPro" id="IPR002081">
    <property type="entry name" value="Cryptochrome/DNA_photolyase_1"/>
</dbReference>
<evidence type="ECO:0000256" key="1">
    <source>
        <dbReference type="ARBA" id="ARBA00005862"/>
    </source>
</evidence>
<dbReference type="RefSeq" id="WP_173960862.1">
    <property type="nucleotide sequence ID" value="NZ_CBCSCC010000001.1"/>
</dbReference>
<dbReference type="AlphaFoldDB" id="A0A6M9PG82"/>
<evidence type="ECO:0000256" key="7">
    <source>
        <dbReference type="RuleBase" id="RU367151"/>
    </source>
</evidence>
<dbReference type="PROSITE" id="PS51645">
    <property type="entry name" value="PHR_CRY_ALPHA_BETA"/>
    <property type="match status" value="1"/>
</dbReference>
<dbReference type="InterPro" id="IPR006050">
    <property type="entry name" value="DNA_photolyase_N"/>
</dbReference>
<dbReference type="InterPro" id="IPR014729">
    <property type="entry name" value="Rossmann-like_a/b/a_fold"/>
</dbReference>
<dbReference type="Pfam" id="PF03441">
    <property type="entry name" value="FAD_binding_7"/>
    <property type="match status" value="1"/>
</dbReference>
<comment type="cofactor">
    <cofactor evidence="6 7">
        <name>FAD</name>
        <dbReference type="ChEBI" id="CHEBI:57692"/>
    </cofactor>
    <text evidence="6 7">Binds 1 FAD per subunit.</text>
</comment>
<evidence type="ECO:0000313" key="9">
    <source>
        <dbReference type="EMBL" id="QKM61094.1"/>
    </source>
</evidence>
<dbReference type="SUPFAM" id="SSF52425">
    <property type="entry name" value="Cryptochrome/photolyase, N-terminal domain"/>
    <property type="match status" value="1"/>
</dbReference>
<dbReference type="GO" id="GO:0003677">
    <property type="term" value="F:DNA binding"/>
    <property type="evidence" value="ECO:0007669"/>
    <property type="project" value="TreeGrafter"/>
</dbReference>
<dbReference type="Gene3D" id="3.40.50.620">
    <property type="entry name" value="HUPs"/>
    <property type="match status" value="1"/>
</dbReference>
<evidence type="ECO:0000256" key="3">
    <source>
        <dbReference type="ARBA" id="ARBA00022630"/>
    </source>
</evidence>
<evidence type="ECO:0000313" key="10">
    <source>
        <dbReference type="Proteomes" id="UP000501090"/>
    </source>
</evidence>
<evidence type="ECO:0000256" key="2">
    <source>
        <dbReference type="ARBA" id="ARBA00017881"/>
    </source>
</evidence>
<dbReference type="GO" id="GO:0003904">
    <property type="term" value="F:deoxyribodipyrimidine photo-lyase activity"/>
    <property type="evidence" value="ECO:0007669"/>
    <property type="project" value="TreeGrafter"/>
</dbReference>
<dbReference type="SUPFAM" id="SSF48173">
    <property type="entry name" value="Cryptochrome/photolyase FAD-binding domain"/>
    <property type="match status" value="1"/>
</dbReference>
<protein>
    <recommendedName>
        <fullName evidence="2 7">Cryptochrome DASH</fullName>
    </recommendedName>
</protein>
<dbReference type="PRINTS" id="PR00147">
    <property type="entry name" value="DNAPHOTLYASE"/>
</dbReference>
<organism evidence="9 10">
    <name type="scientific">Polynucleobacter arcticus</name>
    <dbReference type="NCBI Taxonomy" id="1743165"/>
    <lineage>
        <taxon>Bacteria</taxon>
        <taxon>Pseudomonadati</taxon>
        <taxon>Pseudomonadota</taxon>
        <taxon>Betaproteobacteria</taxon>
        <taxon>Burkholderiales</taxon>
        <taxon>Burkholderiaceae</taxon>
        <taxon>Polynucleobacter</taxon>
    </lineage>
</organism>
<feature type="binding site" evidence="6">
    <location>
        <begin position="370"/>
        <end position="372"/>
    </location>
    <ligand>
        <name>FAD</name>
        <dbReference type="ChEBI" id="CHEBI:57692"/>
    </ligand>
</feature>
<evidence type="ECO:0000256" key="4">
    <source>
        <dbReference type="ARBA" id="ARBA00022827"/>
    </source>
</evidence>
<comment type="cofactor">
    <cofactor evidence="7">
        <name>(6R)-5,10-methylene-5,6,7,8-tetrahydrofolate</name>
        <dbReference type="ChEBI" id="CHEBI:15636"/>
    </cofactor>
    <text evidence="7">Binds 1 5,10-methenyltetrahydrofolate (MTHF) per subunit.</text>
</comment>
<gene>
    <name evidence="9" type="ORF">DN92_08685</name>
</gene>
<dbReference type="Proteomes" id="UP000501090">
    <property type="component" value="Chromosome"/>
</dbReference>
<feature type="domain" description="Photolyase/cryptochrome alpha/beta" evidence="8">
    <location>
        <begin position="2"/>
        <end position="132"/>
    </location>
</feature>
<keyword evidence="5 7" id="KW-0157">Chromophore</keyword>
<dbReference type="GO" id="GO:0000719">
    <property type="term" value="P:photoreactive repair"/>
    <property type="evidence" value="ECO:0007669"/>
    <property type="project" value="TreeGrafter"/>
</dbReference>
<evidence type="ECO:0000256" key="6">
    <source>
        <dbReference type="PIRSR" id="PIRSR602081-1"/>
    </source>
</evidence>
<dbReference type="InterPro" id="IPR014133">
    <property type="entry name" value="Cry_DASH"/>
</dbReference>
<proteinExistence type="inferred from homology"/>
<dbReference type="Pfam" id="PF00875">
    <property type="entry name" value="DNA_photolyase"/>
    <property type="match status" value="1"/>
</dbReference>
<keyword evidence="3 6" id="KW-0285">Flavoprotein</keyword>
<keyword evidence="4 6" id="KW-0274">FAD</keyword>
<dbReference type="Gene3D" id="1.25.40.80">
    <property type="match status" value="1"/>
</dbReference>
<feature type="binding site" evidence="6">
    <location>
        <begin position="234"/>
        <end position="238"/>
    </location>
    <ligand>
        <name>FAD</name>
        <dbReference type="ChEBI" id="CHEBI:57692"/>
    </ligand>
</feature>